<dbReference type="InterPro" id="IPR012910">
    <property type="entry name" value="Plug_dom"/>
</dbReference>
<evidence type="ECO:0000259" key="11">
    <source>
        <dbReference type="Pfam" id="PF00593"/>
    </source>
</evidence>
<evidence type="ECO:0000256" key="5">
    <source>
        <dbReference type="ARBA" id="ARBA00023077"/>
    </source>
</evidence>
<dbReference type="InterPro" id="IPR036942">
    <property type="entry name" value="Beta-barrel_TonB_sf"/>
</dbReference>
<evidence type="ECO:0000256" key="4">
    <source>
        <dbReference type="ARBA" id="ARBA00022692"/>
    </source>
</evidence>
<dbReference type="GO" id="GO:0009279">
    <property type="term" value="C:cell outer membrane"/>
    <property type="evidence" value="ECO:0007669"/>
    <property type="project" value="UniProtKB-SubCell"/>
</dbReference>
<dbReference type="eggNOG" id="COG4771">
    <property type="taxonomic scope" value="Bacteria"/>
</dbReference>
<comment type="subcellular location">
    <subcellularLocation>
        <location evidence="1 8">Cell outer membrane</location>
        <topology evidence="1 8">Multi-pass membrane protein</topology>
    </subcellularLocation>
</comment>
<dbReference type="STRING" id="1280953.HOC_01576"/>
<feature type="domain" description="TonB-dependent receptor plug" evidence="12">
    <location>
        <begin position="52"/>
        <end position="158"/>
    </location>
</feature>
<keyword evidence="14" id="KW-1185">Reference proteome</keyword>
<proteinExistence type="inferred from homology"/>
<evidence type="ECO:0000256" key="6">
    <source>
        <dbReference type="ARBA" id="ARBA00023136"/>
    </source>
</evidence>
<evidence type="ECO:0000256" key="1">
    <source>
        <dbReference type="ARBA" id="ARBA00004571"/>
    </source>
</evidence>
<dbReference type="PANTHER" id="PTHR40980:SF4">
    <property type="entry name" value="TONB-DEPENDENT RECEPTOR-LIKE BETA-BARREL DOMAIN-CONTAINING PROTEIN"/>
    <property type="match status" value="1"/>
</dbReference>
<dbReference type="PANTHER" id="PTHR40980">
    <property type="entry name" value="PLUG DOMAIN-CONTAINING PROTEIN"/>
    <property type="match status" value="1"/>
</dbReference>
<evidence type="ECO:0000313" key="13">
    <source>
        <dbReference type="EMBL" id="KDA03987.1"/>
    </source>
</evidence>
<dbReference type="Gene3D" id="2.40.170.20">
    <property type="entry name" value="TonB-dependent receptor, beta-barrel domain"/>
    <property type="match status" value="1"/>
</dbReference>
<evidence type="ECO:0000256" key="3">
    <source>
        <dbReference type="ARBA" id="ARBA00022452"/>
    </source>
</evidence>
<dbReference type="InterPro" id="IPR010104">
    <property type="entry name" value="TonB_rcpt_bac"/>
</dbReference>
<dbReference type="InterPro" id="IPR039426">
    <property type="entry name" value="TonB-dep_rcpt-like"/>
</dbReference>
<comment type="similarity">
    <text evidence="8 9">Belongs to the TonB-dependent receptor family.</text>
</comment>
<feature type="chain" id="PRO_5001578669" evidence="10">
    <location>
        <begin position="23"/>
        <end position="878"/>
    </location>
</feature>
<evidence type="ECO:0000256" key="9">
    <source>
        <dbReference type="RuleBase" id="RU003357"/>
    </source>
</evidence>
<dbReference type="InterPro" id="IPR000531">
    <property type="entry name" value="Beta-barrel_TonB"/>
</dbReference>
<dbReference type="OrthoDB" id="5476657at2"/>
<dbReference type="PATRIC" id="fig|1280953.3.peg.318"/>
<reference evidence="13 14" key="1">
    <citation type="journal article" date="2014" name="Antonie Van Leeuwenhoek">
        <title>Hyphomonas beringensis sp. nov. and Hyphomonas chukchiensis sp. nov., isolated from surface seawater of the Bering Sea and Chukchi Sea.</title>
        <authorList>
            <person name="Li C."/>
            <person name="Lai Q."/>
            <person name="Li G."/>
            <person name="Dong C."/>
            <person name="Wang J."/>
            <person name="Liao Y."/>
            <person name="Shao Z."/>
        </authorList>
    </citation>
    <scope>NUCLEOTIDE SEQUENCE [LARGE SCALE GENOMIC DNA]</scope>
    <source>
        <strain evidence="13 14">SCH89</strain>
    </source>
</reference>
<dbReference type="Proteomes" id="UP000024942">
    <property type="component" value="Unassembled WGS sequence"/>
</dbReference>
<keyword evidence="7 8" id="KW-0998">Cell outer membrane</keyword>
<keyword evidence="2 8" id="KW-0813">Transport</keyword>
<feature type="domain" description="TonB-dependent receptor-like beta-barrel" evidence="11">
    <location>
        <begin position="379"/>
        <end position="844"/>
    </location>
</feature>
<keyword evidence="13" id="KW-0675">Receptor</keyword>
<evidence type="ECO:0000259" key="12">
    <source>
        <dbReference type="Pfam" id="PF07715"/>
    </source>
</evidence>
<dbReference type="PROSITE" id="PS52016">
    <property type="entry name" value="TONB_DEPENDENT_REC_3"/>
    <property type="match status" value="1"/>
</dbReference>
<dbReference type="RefSeq" id="WP_035535306.1">
    <property type="nucleotide sequence ID" value="NZ_ARYL01000002.1"/>
</dbReference>
<keyword evidence="3 8" id="KW-1134">Transmembrane beta strand</keyword>
<accession>A0A059GAX1</accession>
<dbReference type="AlphaFoldDB" id="A0A059GAX1"/>
<dbReference type="eggNOG" id="COG1629">
    <property type="taxonomic scope" value="Bacteria"/>
</dbReference>
<keyword evidence="5 9" id="KW-0798">TonB box</keyword>
<sequence>MSFRSIILLGASLSILAGHVGAQEQPVEDDRVLDTVIVQGSQLSRQKGIEEKRDALSVIDALGVDELGQLPDKNVGESLNRIAGVSMLVEKGEGRYVQIRGINPSLNNVTINGASLGSPETEGGGRNAPLDIIAGGVLGSVQVIKALTPDLDGQGIGGTVNVDTKSPFDKDETLWGYATGRYGFEEIEPDDRAVGGSNPYALDGTLAGQNDAGTFGWLLAGSWTDREYIAPGYYADDWAVNDADTASGSVGGVAPVNVKNNYYVIGRERLNLNGTVEFRPDDNTKYFARAFFATWDELQHRNRYEQNFDTGIVFDTPTSGTSGANRIAANLRNEETTKEIFTLAAGGENVVDALTFNYEVQMNQNQIDEDYDFWEWRSGKIFGPNTWNLNGDGIVTITPDADTPDRQDASLIDFRRARFQNSHMDEDGLSGQFDVRWDRDTDTWFKAGVKARQVDRAWDYSLSRYDDAGAGLTLGTSDAFTRGAFTNCNEIMCAPNIFMDYEAMNAFLADPANAAYFERNTSDGFISEYASDYDITETVLAGYVMGVRQVGPVQLIAGVRVEATDVDSSGYLLEGETAVRVSDGGDYLTVLPDVLANWDVTDTLKLRGSITRALGRPDYDAIAPRSSYGEEAGIANLSIGNPDLKARVSWNYDISAEWYPNALTMLSAAVFYKDISDDLVGLSEQFTTQAEIAAELARRGLSGAVDPADITQSLNVSTTVNAGSSTLKGLELIAQTQFDNFLPDYLAGFGVSASATFLDGETEVDGETLPLLNQAEQTYAFSAFYQNHGFDASVSYAYNGSFLTDVDLNNSDNDLDQGEFGRWDARLSYEVRDNLKLFIEGVNLNNEPTTEFQGRDETRITEYEYVGSTVYLGFSYGF</sequence>
<dbReference type="InterPro" id="IPR037066">
    <property type="entry name" value="Plug_dom_sf"/>
</dbReference>
<dbReference type="CDD" id="cd01347">
    <property type="entry name" value="ligand_gated_channel"/>
    <property type="match status" value="1"/>
</dbReference>
<name>A0A059GAX1_9PROT</name>
<evidence type="ECO:0000256" key="2">
    <source>
        <dbReference type="ARBA" id="ARBA00022448"/>
    </source>
</evidence>
<gene>
    <name evidence="13" type="ORF">HOC_01576</name>
</gene>
<dbReference type="SUPFAM" id="SSF56935">
    <property type="entry name" value="Porins"/>
    <property type="match status" value="1"/>
</dbReference>
<evidence type="ECO:0000256" key="7">
    <source>
        <dbReference type="ARBA" id="ARBA00023237"/>
    </source>
</evidence>
<evidence type="ECO:0000256" key="8">
    <source>
        <dbReference type="PROSITE-ProRule" id="PRU01360"/>
    </source>
</evidence>
<keyword evidence="4 8" id="KW-0812">Transmembrane</keyword>
<organism evidence="13 14">
    <name type="scientific">Hyphomonas oceanitis SCH89</name>
    <dbReference type="NCBI Taxonomy" id="1280953"/>
    <lineage>
        <taxon>Bacteria</taxon>
        <taxon>Pseudomonadati</taxon>
        <taxon>Pseudomonadota</taxon>
        <taxon>Alphaproteobacteria</taxon>
        <taxon>Hyphomonadales</taxon>
        <taxon>Hyphomonadaceae</taxon>
        <taxon>Hyphomonas</taxon>
    </lineage>
</organism>
<dbReference type="Pfam" id="PF07715">
    <property type="entry name" value="Plug"/>
    <property type="match status" value="1"/>
</dbReference>
<protein>
    <submittedName>
        <fullName evidence="13">TonB-dependent receptor</fullName>
    </submittedName>
</protein>
<keyword evidence="6 8" id="KW-0472">Membrane</keyword>
<feature type="signal peptide" evidence="10">
    <location>
        <begin position="1"/>
        <end position="22"/>
    </location>
</feature>
<dbReference type="EMBL" id="ARYL01000002">
    <property type="protein sequence ID" value="KDA03987.1"/>
    <property type="molecule type" value="Genomic_DNA"/>
</dbReference>
<evidence type="ECO:0000256" key="10">
    <source>
        <dbReference type="SAM" id="SignalP"/>
    </source>
</evidence>
<keyword evidence="10" id="KW-0732">Signal</keyword>
<evidence type="ECO:0000313" key="14">
    <source>
        <dbReference type="Proteomes" id="UP000024942"/>
    </source>
</evidence>
<dbReference type="Pfam" id="PF00593">
    <property type="entry name" value="TonB_dep_Rec_b-barrel"/>
    <property type="match status" value="1"/>
</dbReference>
<comment type="caution">
    <text evidence="13">The sequence shown here is derived from an EMBL/GenBank/DDBJ whole genome shotgun (WGS) entry which is preliminary data.</text>
</comment>
<dbReference type="Gene3D" id="2.170.130.10">
    <property type="entry name" value="TonB-dependent receptor, plug domain"/>
    <property type="match status" value="1"/>
</dbReference>
<dbReference type="NCBIfam" id="TIGR01782">
    <property type="entry name" value="TonB-Xanth-Caul"/>
    <property type="match status" value="1"/>
</dbReference>